<keyword evidence="6 8" id="KW-0464">Manganese</keyword>
<comment type="cofactor">
    <cofactor evidence="8">
        <name>Mn(2+)</name>
        <dbReference type="ChEBI" id="CHEBI:29035"/>
    </cofactor>
    <text evidence="8">Binds 2 manganese ions per subunit.</text>
</comment>
<dbReference type="OrthoDB" id="9766150at2"/>
<comment type="caution">
    <text evidence="10">The sequence shown here is derived from an EMBL/GenBank/DDBJ whole genome shotgun (WGS) entry which is preliminary data.</text>
</comment>
<evidence type="ECO:0000256" key="1">
    <source>
        <dbReference type="ARBA" id="ARBA00004496"/>
    </source>
</evidence>
<feature type="domain" description="DHHA2" evidence="9">
    <location>
        <begin position="181"/>
        <end position="307"/>
    </location>
</feature>
<dbReference type="InterPro" id="IPR001667">
    <property type="entry name" value="DDH_dom"/>
</dbReference>
<feature type="binding site" evidence="8">
    <location>
        <position position="13"/>
    </location>
    <ligand>
        <name>Mn(2+)</name>
        <dbReference type="ChEBI" id="CHEBI:29035"/>
        <label>1</label>
    </ligand>
</feature>
<dbReference type="InterPro" id="IPR004097">
    <property type="entry name" value="DHHA2"/>
</dbReference>
<evidence type="ECO:0000256" key="7">
    <source>
        <dbReference type="ARBA" id="ARBA00047820"/>
    </source>
</evidence>
<dbReference type="InterPro" id="IPR022934">
    <property type="entry name" value="Mn-dep_inorganic_PyrPase"/>
</dbReference>
<feature type="binding site" evidence="8">
    <location>
        <position position="9"/>
    </location>
    <ligand>
        <name>Mn(2+)</name>
        <dbReference type="ChEBI" id="CHEBI:29035"/>
        <label>1</label>
    </ligand>
</feature>
<feature type="binding site" evidence="8">
    <location>
        <position position="149"/>
    </location>
    <ligand>
        <name>Mn(2+)</name>
        <dbReference type="ChEBI" id="CHEBI:29035"/>
        <label>2</label>
    </ligand>
</feature>
<keyword evidence="5 8" id="KW-0378">Hydrolase</keyword>
<dbReference type="PANTHER" id="PTHR12112">
    <property type="entry name" value="BNIP - RELATED"/>
    <property type="match status" value="1"/>
</dbReference>
<dbReference type="GO" id="GO:0030145">
    <property type="term" value="F:manganese ion binding"/>
    <property type="evidence" value="ECO:0007669"/>
    <property type="project" value="UniProtKB-UniRule"/>
</dbReference>
<feature type="binding site" evidence="8">
    <location>
        <position position="75"/>
    </location>
    <ligand>
        <name>Mn(2+)</name>
        <dbReference type="ChEBI" id="CHEBI:29035"/>
        <label>2</label>
    </ligand>
</feature>
<feature type="binding site" evidence="8">
    <location>
        <position position="15"/>
    </location>
    <ligand>
        <name>Mn(2+)</name>
        <dbReference type="ChEBI" id="CHEBI:29035"/>
        <label>2</label>
    </ligand>
</feature>
<dbReference type="GO" id="GO:0005737">
    <property type="term" value="C:cytoplasm"/>
    <property type="evidence" value="ECO:0007669"/>
    <property type="project" value="UniProtKB-SubCell"/>
</dbReference>
<dbReference type="RefSeq" id="WP_025082602.1">
    <property type="nucleotide sequence ID" value="NZ_AZEX01000001.1"/>
</dbReference>
<comment type="subcellular location">
    <subcellularLocation>
        <location evidence="1 8">Cytoplasm</location>
    </subcellularLocation>
</comment>
<dbReference type="AlphaFoldDB" id="A0A0R1RZ51"/>
<proteinExistence type="inferred from homology"/>
<evidence type="ECO:0000256" key="3">
    <source>
        <dbReference type="ARBA" id="ARBA00022490"/>
    </source>
</evidence>
<dbReference type="SMART" id="SM01131">
    <property type="entry name" value="DHHA2"/>
    <property type="match status" value="1"/>
</dbReference>
<dbReference type="Proteomes" id="UP000051264">
    <property type="component" value="Unassembled WGS sequence"/>
</dbReference>
<dbReference type="Pfam" id="PF02833">
    <property type="entry name" value="DHHA2"/>
    <property type="match status" value="1"/>
</dbReference>
<dbReference type="Gene3D" id="3.90.1640.10">
    <property type="entry name" value="inorganic pyrophosphatase (n-terminal core)"/>
    <property type="match status" value="1"/>
</dbReference>
<evidence type="ECO:0000256" key="2">
    <source>
        <dbReference type="ARBA" id="ARBA00007350"/>
    </source>
</evidence>
<dbReference type="HAMAP" id="MF_00207">
    <property type="entry name" value="PPase_C"/>
    <property type="match status" value="1"/>
</dbReference>
<gene>
    <name evidence="8" type="primary">ppaC</name>
    <name evidence="10" type="ORF">FC69_GL000921</name>
</gene>
<comment type="catalytic activity">
    <reaction evidence="7 8">
        <text>diphosphate + H2O = 2 phosphate + H(+)</text>
        <dbReference type="Rhea" id="RHEA:24576"/>
        <dbReference type="ChEBI" id="CHEBI:15377"/>
        <dbReference type="ChEBI" id="CHEBI:15378"/>
        <dbReference type="ChEBI" id="CHEBI:33019"/>
        <dbReference type="ChEBI" id="CHEBI:43474"/>
        <dbReference type="EC" id="3.6.1.1"/>
    </reaction>
</comment>
<evidence type="ECO:0000256" key="5">
    <source>
        <dbReference type="ARBA" id="ARBA00022801"/>
    </source>
</evidence>
<evidence type="ECO:0000313" key="11">
    <source>
        <dbReference type="Proteomes" id="UP000051264"/>
    </source>
</evidence>
<accession>A0A0R1RZ51</accession>
<dbReference type="SUPFAM" id="SSF64182">
    <property type="entry name" value="DHH phosphoesterases"/>
    <property type="match status" value="1"/>
</dbReference>
<dbReference type="Gene3D" id="3.10.310.20">
    <property type="entry name" value="DHHA2 domain"/>
    <property type="match status" value="1"/>
</dbReference>
<evidence type="ECO:0000256" key="4">
    <source>
        <dbReference type="ARBA" id="ARBA00022723"/>
    </source>
</evidence>
<dbReference type="Pfam" id="PF01368">
    <property type="entry name" value="DHH"/>
    <property type="match status" value="1"/>
</dbReference>
<dbReference type="EC" id="3.6.1.1" evidence="8"/>
<dbReference type="FunFam" id="3.90.1640.10:FF:000001">
    <property type="entry name" value="Probable manganese-dependent inorganic pyrophosphatase"/>
    <property type="match status" value="1"/>
</dbReference>
<comment type="similarity">
    <text evidence="2 8">Belongs to the PPase class C family.</text>
</comment>
<dbReference type="STRING" id="1423747.FC69_GL000921"/>
<dbReference type="PANTHER" id="PTHR12112:SF22">
    <property type="entry name" value="MANGANESE-DEPENDENT INORGANIC PYROPHOSPHATASE-RELATED"/>
    <property type="match status" value="1"/>
</dbReference>
<dbReference type="eggNOG" id="COG1227">
    <property type="taxonomic scope" value="Bacteria"/>
</dbReference>
<reference evidence="10 11" key="1">
    <citation type="journal article" date="2015" name="Genome Announc.">
        <title>Expanding the biotechnology potential of lactobacilli through comparative genomics of 213 strains and associated genera.</title>
        <authorList>
            <person name="Sun Z."/>
            <person name="Harris H.M."/>
            <person name="McCann A."/>
            <person name="Guo C."/>
            <person name="Argimon S."/>
            <person name="Zhang W."/>
            <person name="Yang X."/>
            <person name="Jeffery I.B."/>
            <person name="Cooney J.C."/>
            <person name="Kagawa T.F."/>
            <person name="Liu W."/>
            <person name="Song Y."/>
            <person name="Salvetti E."/>
            <person name="Wrobel A."/>
            <person name="Rasinkangas P."/>
            <person name="Parkhill J."/>
            <person name="Rea M.C."/>
            <person name="O'Sullivan O."/>
            <person name="Ritari J."/>
            <person name="Douillard F.P."/>
            <person name="Paul Ross R."/>
            <person name="Yang R."/>
            <person name="Briner A.E."/>
            <person name="Felis G.E."/>
            <person name="de Vos W.M."/>
            <person name="Barrangou R."/>
            <person name="Klaenhammer T.R."/>
            <person name="Caufield P.W."/>
            <person name="Cui Y."/>
            <person name="Zhang H."/>
            <person name="O'Toole P.W."/>
        </authorList>
    </citation>
    <scope>NUCLEOTIDE SEQUENCE [LARGE SCALE GENOMIC DNA]</scope>
    <source>
        <strain evidence="10 11">DSM 14340</strain>
    </source>
</reference>
<sequence>MSKELVFGHQNPDTDAIVAAMAFAYLQQQLGHDVEAVALGEPNEETSFALRHFAASTPRIIKTAANEVDSVMLVDHNEAQQSVADIKDLTVTHVVDHHRIANFETISPLFYRSEPVGCTSTIMLKLFNEYKIEIPAQLAGLMLSAIISDTLLMKSPTTTDDDKIAIKTLAEIADVDFESYGLEMLKAGTNLADKSEAELIEADAKTFEMAGKKVRIDQVNTVDIDAVFARQAAFEAAIEADNQANGYDLFVLLITDILNSNSEALVIGEPVAAFEKAFNVTLNNHRAQLDGVVSRKKQVVPQLTEAFKA</sequence>
<name>A0A0R1RZ51_9LACO</name>
<evidence type="ECO:0000256" key="8">
    <source>
        <dbReference type="HAMAP-Rule" id="MF_00207"/>
    </source>
</evidence>
<dbReference type="EMBL" id="AZEX01000001">
    <property type="protein sequence ID" value="KRL62049.1"/>
    <property type="molecule type" value="Genomic_DNA"/>
</dbReference>
<dbReference type="InterPro" id="IPR038763">
    <property type="entry name" value="DHH_sf"/>
</dbReference>
<dbReference type="NCBIfam" id="NF003877">
    <property type="entry name" value="PRK05427.1"/>
    <property type="match status" value="1"/>
</dbReference>
<evidence type="ECO:0000256" key="6">
    <source>
        <dbReference type="ARBA" id="ARBA00023211"/>
    </source>
</evidence>
<protein>
    <recommendedName>
        <fullName evidence="8">Probable manganese-dependent inorganic pyrophosphatase</fullName>
        <ecNumber evidence="8">3.6.1.1</ecNumber>
    </recommendedName>
    <alternativeName>
        <fullName evidence="8">Pyrophosphate phospho-hydrolase</fullName>
        <shortName evidence="8">PPase</shortName>
    </alternativeName>
</protein>
<dbReference type="InterPro" id="IPR038222">
    <property type="entry name" value="DHHA2_dom_sf"/>
</dbReference>
<dbReference type="GO" id="GO:0004427">
    <property type="term" value="F:inorganic diphosphate phosphatase activity"/>
    <property type="evidence" value="ECO:0007669"/>
    <property type="project" value="UniProtKB-UniRule"/>
</dbReference>
<keyword evidence="3 8" id="KW-0963">Cytoplasm</keyword>
<dbReference type="FunFam" id="3.10.310.20:FF:000001">
    <property type="entry name" value="Probable manganese-dependent inorganic pyrophosphatase"/>
    <property type="match status" value="1"/>
</dbReference>
<dbReference type="PATRIC" id="fig|1423747.3.peg.941"/>
<feature type="binding site" evidence="8">
    <location>
        <position position="75"/>
    </location>
    <ligand>
        <name>Mn(2+)</name>
        <dbReference type="ChEBI" id="CHEBI:29035"/>
        <label>1</label>
    </ligand>
</feature>
<feature type="binding site" evidence="8">
    <location>
        <position position="97"/>
    </location>
    <ligand>
        <name>Mn(2+)</name>
        <dbReference type="ChEBI" id="CHEBI:29035"/>
        <label>2</label>
    </ligand>
</feature>
<organism evidence="10 11">
    <name type="scientific">Latilactobacillus fuchuensis DSM 14340 = JCM 11249</name>
    <dbReference type="NCBI Taxonomy" id="1423747"/>
    <lineage>
        <taxon>Bacteria</taxon>
        <taxon>Bacillati</taxon>
        <taxon>Bacillota</taxon>
        <taxon>Bacilli</taxon>
        <taxon>Lactobacillales</taxon>
        <taxon>Lactobacillaceae</taxon>
        <taxon>Latilactobacillus</taxon>
    </lineage>
</organism>
<keyword evidence="4 8" id="KW-0479">Metal-binding</keyword>
<evidence type="ECO:0000259" key="9">
    <source>
        <dbReference type="SMART" id="SM01131"/>
    </source>
</evidence>
<evidence type="ECO:0000313" key="10">
    <source>
        <dbReference type="EMBL" id="KRL62049.1"/>
    </source>
</evidence>